<dbReference type="PANTHER" id="PTHR24186:SF38">
    <property type="entry name" value="ANKYRIN REPEAT FAMILY PROTEIN"/>
    <property type="match status" value="1"/>
</dbReference>
<dbReference type="SUPFAM" id="SSF48403">
    <property type="entry name" value="Ankyrin repeat"/>
    <property type="match status" value="1"/>
</dbReference>
<dbReference type="InParanoid" id="A0A059CLZ2"/>
<dbReference type="Gramene" id="KCW79269">
    <property type="protein sequence ID" value="KCW79269"/>
    <property type="gene ID" value="EUGRSUZ_C00687"/>
</dbReference>
<dbReference type="EMBL" id="KK198755">
    <property type="protein sequence ID" value="KCW79269.1"/>
    <property type="molecule type" value="Genomic_DNA"/>
</dbReference>
<gene>
    <name evidence="3" type="ORF">EUGRSUZ_C00687</name>
</gene>
<organism evidence="3">
    <name type="scientific">Eucalyptus grandis</name>
    <name type="common">Flooded gum</name>
    <dbReference type="NCBI Taxonomy" id="71139"/>
    <lineage>
        <taxon>Eukaryota</taxon>
        <taxon>Viridiplantae</taxon>
        <taxon>Streptophyta</taxon>
        <taxon>Embryophyta</taxon>
        <taxon>Tracheophyta</taxon>
        <taxon>Spermatophyta</taxon>
        <taxon>Magnoliopsida</taxon>
        <taxon>eudicotyledons</taxon>
        <taxon>Gunneridae</taxon>
        <taxon>Pentapetalae</taxon>
        <taxon>rosids</taxon>
        <taxon>malvids</taxon>
        <taxon>Myrtales</taxon>
        <taxon>Myrtaceae</taxon>
        <taxon>Myrtoideae</taxon>
        <taxon>Eucalypteae</taxon>
        <taxon>Eucalyptus</taxon>
    </lineage>
</organism>
<name>A0A059CLZ2_EUCGR</name>
<evidence type="ECO:0000256" key="1">
    <source>
        <dbReference type="ARBA" id="ARBA00022737"/>
    </source>
</evidence>
<keyword evidence="1" id="KW-0677">Repeat</keyword>
<dbReference type="InterPro" id="IPR002110">
    <property type="entry name" value="Ankyrin_rpt"/>
</dbReference>
<keyword evidence="2" id="KW-0040">ANK repeat</keyword>
<accession>A0A059CLZ2</accession>
<dbReference type="OMA" id="RQHHLAF"/>
<reference evidence="3" key="1">
    <citation type="submission" date="2013-07" db="EMBL/GenBank/DDBJ databases">
        <title>The genome of Eucalyptus grandis.</title>
        <authorList>
            <person name="Schmutz J."/>
            <person name="Hayes R."/>
            <person name="Myburg A."/>
            <person name="Tuskan G."/>
            <person name="Grattapaglia D."/>
            <person name="Rokhsar D.S."/>
        </authorList>
    </citation>
    <scope>NUCLEOTIDE SEQUENCE</scope>
    <source>
        <tissue evidence="3">Leaf extractions</tissue>
    </source>
</reference>
<dbReference type="STRING" id="71139.A0A059CLZ2"/>
<dbReference type="SMART" id="SM00248">
    <property type="entry name" value="ANK"/>
    <property type="match status" value="2"/>
</dbReference>
<dbReference type="Gene3D" id="1.25.40.20">
    <property type="entry name" value="Ankyrin repeat-containing domain"/>
    <property type="match status" value="1"/>
</dbReference>
<dbReference type="Pfam" id="PF00023">
    <property type="entry name" value="Ank"/>
    <property type="match status" value="2"/>
</dbReference>
<dbReference type="AlphaFoldDB" id="A0A059CLZ2"/>
<evidence type="ECO:0000256" key="2">
    <source>
        <dbReference type="ARBA" id="ARBA00023043"/>
    </source>
</evidence>
<dbReference type="PANTHER" id="PTHR24186">
    <property type="entry name" value="PROTEIN PHOSPHATASE 1 REGULATORY SUBUNIT"/>
    <property type="match status" value="1"/>
</dbReference>
<evidence type="ECO:0000313" key="3">
    <source>
        <dbReference type="EMBL" id="KCW79269.1"/>
    </source>
</evidence>
<protein>
    <submittedName>
        <fullName evidence="3">Uncharacterized protein</fullName>
    </submittedName>
</protein>
<dbReference type="InterPro" id="IPR036770">
    <property type="entry name" value="Ankyrin_rpt-contain_sf"/>
</dbReference>
<sequence length="131" mass="14829">MESKLYEAAVEGNVRLLLELLRKDKLLLAGIMTGNHTKTPLHFAAMLGHLDFVEEQKDTLASLLRVNPEACLIHDKYKRNPLHVTAMKGHVDILECLVQVRPDAARSVVERCRDLFFSALSHGRLRRVMAC</sequence>
<proteinExistence type="predicted"/>